<feature type="non-terminal residue" evidence="2">
    <location>
        <position position="87"/>
    </location>
</feature>
<organism evidence="2 3">
    <name type="scientific">Nesidiocoris tenuis</name>
    <dbReference type="NCBI Taxonomy" id="355587"/>
    <lineage>
        <taxon>Eukaryota</taxon>
        <taxon>Metazoa</taxon>
        <taxon>Ecdysozoa</taxon>
        <taxon>Arthropoda</taxon>
        <taxon>Hexapoda</taxon>
        <taxon>Insecta</taxon>
        <taxon>Pterygota</taxon>
        <taxon>Neoptera</taxon>
        <taxon>Paraneoptera</taxon>
        <taxon>Hemiptera</taxon>
        <taxon>Heteroptera</taxon>
        <taxon>Panheteroptera</taxon>
        <taxon>Cimicomorpha</taxon>
        <taxon>Miridae</taxon>
        <taxon>Dicyphina</taxon>
        <taxon>Nesidiocoris</taxon>
    </lineage>
</organism>
<dbReference type="AlphaFoldDB" id="A0A6H5FYK9"/>
<evidence type="ECO:0000256" key="1">
    <source>
        <dbReference type="SAM" id="MobiDB-lite"/>
    </source>
</evidence>
<protein>
    <submittedName>
        <fullName evidence="2">Uncharacterized protein</fullName>
    </submittedName>
</protein>
<evidence type="ECO:0000313" key="3">
    <source>
        <dbReference type="Proteomes" id="UP000479000"/>
    </source>
</evidence>
<dbReference type="Proteomes" id="UP000479000">
    <property type="component" value="Unassembled WGS sequence"/>
</dbReference>
<sequence length="87" mass="9745">MAAESRWPNLESCSKSCIWLQLETDRVFGLLRPTEEPGERKLLRNLGRGYGVGVVLQGMETFSSREASGTTRKPPSPAISTTWSRFE</sequence>
<evidence type="ECO:0000313" key="2">
    <source>
        <dbReference type="EMBL" id="CAA9994907.1"/>
    </source>
</evidence>
<proteinExistence type="predicted"/>
<dbReference type="EMBL" id="CADCXU010002805">
    <property type="protein sequence ID" value="CAA9994907.1"/>
    <property type="molecule type" value="Genomic_DNA"/>
</dbReference>
<accession>A0A6H5FYK9</accession>
<reference evidence="2 3" key="1">
    <citation type="submission" date="2020-02" db="EMBL/GenBank/DDBJ databases">
        <authorList>
            <person name="Ferguson B K."/>
        </authorList>
    </citation>
    <scope>NUCLEOTIDE SEQUENCE [LARGE SCALE GENOMIC DNA]</scope>
</reference>
<gene>
    <name evidence="2" type="ORF">NTEN_LOCUS1723</name>
</gene>
<keyword evidence="3" id="KW-1185">Reference proteome</keyword>
<feature type="region of interest" description="Disordered" evidence="1">
    <location>
        <begin position="63"/>
        <end position="87"/>
    </location>
</feature>
<name>A0A6H5FYK9_9HEMI</name>